<comment type="caution">
    <text evidence="1">The sequence shown here is derived from an EMBL/GenBank/DDBJ whole genome shotgun (WGS) entry which is preliminary data.</text>
</comment>
<dbReference type="Proteomes" id="UP001165960">
    <property type="component" value="Unassembled WGS sequence"/>
</dbReference>
<proteinExistence type="predicted"/>
<dbReference type="EMBL" id="QTSX02002933">
    <property type="protein sequence ID" value="KAJ9073093.1"/>
    <property type="molecule type" value="Genomic_DNA"/>
</dbReference>
<protein>
    <submittedName>
        <fullName evidence="1">Uncharacterized protein</fullName>
    </submittedName>
</protein>
<accession>A0ACC2TEP9</accession>
<sequence>MDNYYEELEGEIDPRGGIIDNWLRRSNFNQNAQIDPASPKQYNPKTSLADIMLEGDVALEPFLLNPEADLAKQFEEYCEARLKEASLEPLPIFQKFSNIIKEEKNLWNLVSVIYTDRVQREADLGVVEFDKTDFFQVTDYQVVQKLLQSSGRMSDATVKQIIKI</sequence>
<evidence type="ECO:0000313" key="1">
    <source>
        <dbReference type="EMBL" id="KAJ9073093.1"/>
    </source>
</evidence>
<reference evidence="1" key="1">
    <citation type="submission" date="2022-04" db="EMBL/GenBank/DDBJ databases">
        <title>Genome of the entomopathogenic fungus Entomophthora muscae.</title>
        <authorList>
            <person name="Elya C."/>
            <person name="Lovett B.R."/>
            <person name="Lee E."/>
            <person name="Macias A.M."/>
            <person name="Hajek A.E."/>
            <person name="De Bivort B.L."/>
            <person name="Kasson M.T."/>
            <person name="De Fine Licht H.H."/>
            <person name="Stajich J.E."/>
        </authorList>
    </citation>
    <scope>NUCLEOTIDE SEQUENCE</scope>
    <source>
        <strain evidence="1">Berkeley</strain>
    </source>
</reference>
<organism evidence="1 2">
    <name type="scientific">Entomophthora muscae</name>
    <dbReference type="NCBI Taxonomy" id="34485"/>
    <lineage>
        <taxon>Eukaryota</taxon>
        <taxon>Fungi</taxon>
        <taxon>Fungi incertae sedis</taxon>
        <taxon>Zoopagomycota</taxon>
        <taxon>Entomophthoromycotina</taxon>
        <taxon>Entomophthoromycetes</taxon>
        <taxon>Entomophthorales</taxon>
        <taxon>Entomophthoraceae</taxon>
        <taxon>Entomophthora</taxon>
    </lineage>
</organism>
<keyword evidence="2" id="KW-1185">Reference proteome</keyword>
<evidence type="ECO:0000313" key="2">
    <source>
        <dbReference type="Proteomes" id="UP001165960"/>
    </source>
</evidence>
<gene>
    <name evidence="1" type="ORF">DSO57_1020126</name>
</gene>
<name>A0ACC2TEP9_9FUNG</name>